<feature type="domain" description="ILEI/PANDER" evidence="16">
    <location>
        <begin position="308"/>
        <end position="396"/>
    </location>
</feature>
<dbReference type="Pfam" id="PF03071">
    <property type="entry name" value="GNT-I"/>
    <property type="match status" value="1"/>
</dbReference>
<evidence type="ECO:0000256" key="4">
    <source>
        <dbReference type="ARBA" id="ARBA00006492"/>
    </source>
</evidence>
<dbReference type="InterPro" id="IPR039477">
    <property type="entry name" value="ILEI/PANDER_dom"/>
</dbReference>
<evidence type="ECO:0000256" key="14">
    <source>
        <dbReference type="SAM" id="MobiDB-lite"/>
    </source>
</evidence>
<dbReference type="GO" id="GO:0047223">
    <property type="term" value="F:beta-1,3-galactosyl-O-glycosyl-glycoprotein beta-1,3-N-acetylglucosaminyltransferase activity"/>
    <property type="evidence" value="ECO:0007669"/>
    <property type="project" value="TreeGrafter"/>
</dbReference>
<dbReference type="Gene3D" id="3.90.550.10">
    <property type="entry name" value="Spore Coat Polysaccharide Biosynthesis Protein SpsA, Chain A"/>
    <property type="match status" value="1"/>
</dbReference>
<evidence type="ECO:0000256" key="15">
    <source>
        <dbReference type="SAM" id="Phobius"/>
    </source>
</evidence>
<protein>
    <recommendedName>
        <fullName evidence="16">ILEI/PANDER domain-containing protein</fullName>
    </recommendedName>
</protein>
<comment type="subcellular location">
    <subcellularLocation>
        <location evidence="2">Golgi apparatus membrane</location>
        <topology evidence="2">Single-pass type II membrane protein</topology>
    </subcellularLocation>
</comment>
<keyword evidence="12 15" id="KW-0472">Membrane</keyword>
<dbReference type="GO" id="GO:0046872">
    <property type="term" value="F:metal ion binding"/>
    <property type="evidence" value="ECO:0007669"/>
    <property type="project" value="UniProtKB-KW"/>
</dbReference>
<feature type="compositionally biased region" description="Basic and acidic residues" evidence="14">
    <location>
        <begin position="51"/>
        <end position="112"/>
    </location>
</feature>
<evidence type="ECO:0000256" key="6">
    <source>
        <dbReference type="ARBA" id="ARBA00022679"/>
    </source>
</evidence>
<evidence type="ECO:0000259" key="16">
    <source>
        <dbReference type="Pfam" id="PF15711"/>
    </source>
</evidence>
<organism evidence="17 18">
    <name type="scientific">Petrolisthes manimaculis</name>
    <dbReference type="NCBI Taxonomy" id="1843537"/>
    <lineage>
        <taxon>Eukaryota</taxon>
        <taxon>Metazoa</taxon>
        <taxon>Ecdysozoa</taxon>
        <taxon>Arthropoda</taxon>
        <taxon>Crustacea</taxon>
        <taxon>Multicrustacea</taxon>
        <taxon>Malacostraca</taxon>
        <taxon>Eumalacostraca</taxon>
        <taxon>Eucarida</taxon>
        <taxon>Decapoda</taxon>
        <taxon>Pleocyemata</taxon>
        <taxon>Anomura</taxon>
        <taxon>Galatheoidea</taxon>
        <taxon>Porcellanidae</taxon>
        <taxon>Petrolisthes</taxon>
    </lineage>
</organism>
<evidence type="ECO:0000256" key="8">
    <source>
        <dbReference type="ARBA" id="ARBA00022723"/>
    </source>
</evidence>
<comment type="caution">
    <text evidence="17">The sequence shown here is derived from an EMBL/GenBank/DDBJ whole genome shotgun (WGS) entry which is preliminary data.</text>
</comment>
<proteinExistence type="inferred from homology"/>
<evidence type="ECO:0000256" key="11">
    <source>
        <dbReference type="ARBA" id="ARBA00023034"/>
    </source>
</evidence>
<evidence type="ECO:0000256" key="13">
    <source>
        <dbReference type="ARBA" id="ARBA00023211"/>
    </source>
</evidence>
<feature type="transmembrane region" description="Helical" evidence="15">
    <location>
        <begin position="9"/>
        <end position="27"/>
    </location>
</feature>
<keyword evidence="10 15" id="KW-1133">Transmembrane helix</keyword>
<accession>A0AAE1Q194</accession>
<gene>
    <name evidence="17" type="ORF">Pmani_011368</name>
</gene>
<evidence type="ECO:0000256" key="10">
    <source>
        <dbReference type="ARBA" id="ARBA00022989"/>
    </source>
</evidence>
<comment type="cofactor">
    <cofactor evidence="1">
        <name>Mn(2+)</name>
        <dbReference type="ChEBI" id="CHEBI:29035"/>
    </cofactor>
</comment>
<keyword evidence="13" id="KW-0464">Manganese</keyword>
<dbReference type="GO" id="GO:0000139">
    <property type="term" value="C:Golgi membrane"/>
    <property type="evidence" value="ECO:0007669"/>
    <property type="project" value="UniProtKB-SubCell"/>
</dbReference>
<dbReference type="Proteomes" id="UP001292094">
    <property type="component" value="Unassembled WGS sequence"/>
</dbReference>
<evidence type="ECO:0000256" key="2">
    <source>
        <dbReference type="ARBA" id="ARBA00004323"/>
    </source>
</evidence>
<keyword evidence="7 15" id="KW-0812">Transmembrane</keyword>
<evidence type="ECO:0000313" key="18">
    <source>
        <dbReference type="Proteomes" id="UP001292094"/>
    </source>
</evidence>
<sequence length="846" mass="94664">MLLTARQRVVAVILLNAVYLVLLVLLADPHPSPYHPTESYGSRGELSLDQAGDRGRYNGRREGSDKRQVSDRRQGSDRDQSSDRRQVSDSGQDRDRDRKEDSYTGQGSDKRQVSNRGHKSGSGQDSDKGWKSMSKIGTTLPLPSIPSTNTTTSDNTITPDNTTTPANTITPANNITPENTITLTNTTTPINTTTPTNTTTPANTSTQLDNPTTRRTPKLASRKLLSVNPEATNSHTKKNRMSKHSRDEENISDVATAGGPSPQQSHYLTLDMTLSSGGVTLKVDDRQEYQLVNKTTKWGSGMARLHAGLHLVVLHQYTGRLMAADSFTTWQMTSDTAFLSAFHNIQDGRLILILGAPDFTTFLGKEAMEELEWFGSNYISNMAYKDVWCLVLYKGGGVVAEAVTTYFVEDDPRSFDLDSSPLNLQLAVLPTQEPQCSWYNLPQLTQRATFCRSYEGYGHFCRCDRLPWSPRPLRHSPQTDEVIPVAIVTGGRLPQVLRQVDQIRASPGGDTTPIMIFVDGASPEADALANLLQVTVTHHSSQIPIGTTRRINAHFKFVLSHVFMIQPKAKTVIILEDDLDLAPDIIQYFSQTNKLLTSDPGLLCVNAFNNNAFPHTSYNPSRLYRVHGVPACGWMVTRLVAYEMVNNWVPDDWSLDWDLWVRQRVLGHRSIIVPEVPRTKHIGQGGGVHVTGLEQALLHDQRPLNTLSHVTLDLHSVEGERYLDTHRRAILSGRMVPVTKHLCLSLPFLTTKCLGLNDHVRNENLRMMYTISFYGNQLYIICCPTSPFCFTKDPDDWYRVESKDVTYANLHPFRKPPYTSHLAMRVPPTSLHDQLALTNIAEFEYD</sequence>
<keyword evidence="5" id="KW-0328">Glycosyltransferase</keyword>
<keyword evidence="8" id="KW-0479">Metal-binding</keyword>
<comment type="pathway">
    <text evidence="3">Protein modification; protein glycosylation.</text>
</comment>
<dbReference type="PANTHER" id="PTHR46396">
    <property type="entry name" value="PROTEIN O-LINKED-MANNOSE BETA-1,2-N-ACETYLGLUCOSAMINYLTRANSFERASE 1"/>
    <property type="match status" value="1"/>
</dbReference>
<keyword evidence="11" id="KW-0333">Golgi apparatus</keyword>
<comment type="similarity">
    <text evidence="4">Belongs to the glycosyltransferase 13 family.</text>
</comment>
<evidence type="ECO:0000256" key="1">
    <source>
        <dbReference type="ARBA" id="ARBA00001936"/>
    </source>
</evidence>
<reference evidence="17" key="1">
    <citation type="submission" date="2023-11" db="EMBL/GenBank/DDBJ databases">
        <title>Genome assemblies of two species of porcelain crab, Petrolisthes cinctipes and Petrolisthes manimaculis (Anomura: Porcellanidae).</title>
        <authorList>
            <person name="Angst P."/>
        </authorList>
    </citation>
    <scope>NUCLEOTIDE SEQUENCE</scope>
    <source>
        <strain evidence="17">PB745_02</strain>
        <tissue evidence="17">Gill</tissue>
    </source>
</reference>
<evidence type="ECO:0000256" key="3">
    <source>
        <dbReference type="ARBA" id="ARBA00004922"/>
    </source>
</evidence>
<dbReference type="InterPro" id="IPR004139">
    <property type="entry name" value="Glyco_trans_13"/>
</dbReference>
<feature type="region of interest" description="Disordered" evidence="14">
    <location>
        <begin position="33"/>
        <end position="264"/>
    </location>
</feature>
<dbReference type="GO" id="GO:0016266">
    <property type="term" value="P:protein O-linked glycosylation via N-acetyl-galactosamine"/>
    <property type="evidence" value="ECO:0007669"/>
    <property type="project" value="TreeGrafter"/>
</dbReference>
<dbReference type="InterPro" id="IPR052463">
    <property type="entry name" value="O-linked_mannose_GnT"/>
</dbReference>
<keyword evidence="18" id="KW-1185">Reference proteome</keyword>
<dbReference type="EMBL" id="JAWZYT010000914">
    <property type="protein sequence ID" value="KAK4317564.1"/>
    <property type="molecule type" value="Genomic_DNA"/>
</dbReference>
<evidence type="ECO:0000256" key="9">
    <source>
        <dbReference type="ARBA" id="ARBA00022968"/>
    </source>
</evidence>
<dbReference type="SUPFAM" id="SSF53448">
    <property type="entry name" value="Nucleotide-diphospho-sugar transferases"/>
    <property type="match status" value="1"/>
</dbReference>
<evidence type="ECO:0000256" key="5">
    <source>
        <dbReference type="ARBA" id="ARBA00022676"/>
    </source>
</evidence>
<dbReference type="Pfam" id="PF15711">
    <property type="entry name" value="ILEI"/>
    <property type="match status" value="1"/>
</dbReference>
<feature type="compositionally biased region" description="Low complexity" evidence="14">
    <location>
        <begin position="138"/>
        <end position="206"/>
    </location>
</feature>
<evidence type="ECO:0000256" key="12">
    <source>
        <dbReference type="ARBA" id="ARBA00023136"/>
    </source>
</evidence>
<evidence type="ECO:0000313" key="17">
    <source>
        <dbReference type="EMBL" id="KAK4317564.1"/>
    </source>
</evidence>
<dbReference type="AlphaFoldDB" id="A0AAE1Q194"/>
<keyword evidence="6" id="KW-0808">Transferase</keyword>
<name>A0AAE1Q194_9EUCA</name>
<evidence type="ECO:0000256" key="7">
    <source>
        <dbReference type="ARBA" id="ARBA00022692"/>
    </source>
</evidence>
<dbReference type="InterPro" id="IPR029044">
    <property type="entry name" value="Nucleotide-diphossugar_trans"/>
</dbReference>
<keyword evidence="9" id="KW-0735">Signal-anchor</keyword>
<dbReference type="PANTHER" id="PTHR46396:SF2">
    <property type="entry name" value="ILEI_PANDER DOMAIN-CONTAINING PROTEIN"/>
    <property type="match status" value="1"/>
</dbReference>
<dbReference type="PROSITE" id="PS52031">
    <property type="entry name" value="GG_LECTIN"/>
    <property type="match status" value="1"/>
</dbReference>